<keyword evidence="13" id="KW-0732">Signal</keyword>
<evidence type="ECO:0000256" key="10">
    <source>
        <dbReference type="ARBA" id="ARBA00023186"/>
    </source>
</evidence>
<comment type="similarity">
    <text evidence="2">Belongs to the lipase chaperone family.</text>
</comment>
<dbReference type="OrthoDB" id="8903554at2"/>
<keyword evidence="8" id="KW-0443">Lipid metabolism</keyword>
<dbReference type="EMBL" id="PXWF02000309">
    <property type="protein sequence ID" value="PWF41735.1"/>
    <property type="molecule type" value="Genomic_DNA"/>
</dbReference>
<sequence>MHTNAKMAGAAAAAVALAVLGFILTAPGPAAPPAAPAPVAFVPSMEGTRPDGNVGAGADGQLVVDAELGHLFDYYLAGLGERDLAAITTEIERELERRLKPGPAAQAKRLLASYLAYKRALLAVEQALPPEADMVKAARARLAAMQKLRASYFSAADSAGLFGARDAYDADAIARIALAQDNSLTPAQREAKLAALDAKLSPAMLADRAAPGQVMRTEETARRMREQGASADAVFQMRSAAISPEAARRLGQLDQEEAAWQARIASYQGLRADLLKAPAGDAQQLEARLQQLRAAHFTVEEQRRLGAYE</sequence>
<evidence type="ECO:0000256" key="1">
    <source>
        <dbReference type="ARBA" id="ARBA00004383"/>
    </source>
</evidence>
<gene>
    <name evidence="14" type="ORF">C7C56_023955</name>
</gene>
<dbReference type="Proteomes" id="UP000241421">
    <property type="component" value="Unassembled WGS sequence"/>
</dbReference>
<dbReference type="Pfam" id="PF03280">
    <property type="entry name" value="Lipase_chap"/>
    <property type="match status" value="1"/>
</dbReference>
<evidence type="ECO:0000313" key="15">
    <source>
        <dbReference type="Proteomes" id="UP000241421"/>
    </source>
</evidence>
<evidence type="ECO:0000256" key="12">
    <source>
        <dbReference type="ARBA" id="ARBA00031542"/>
    </source>
</evidence>
<dbReference type="InterPro" id="IPR004961">
    <property type="entry name" value="Lipase_chaperone"/>
</dbReference>
<name>A0A2U2HE86_9BURK</name>
<keyword evidence="6" id="KW-0442">Lipid degradation</keyword>
<dbReference type="AlphaFoldDB" id="A0A2U2HE86"/>
<dbReference type="GO" id="GO:0005886">
    <property type="term" value="C:plasma membrane"/>
    <property type="evidence" value="ECO:0007669"/>
    <property type="project" value="UniProtKB-SubCell"/>
</dbReference>
<reference evidence="14 15" key="1">
    <citation type="submission" date="2018-04" db="EMBL/GenBank/DDBJ databases">
        <title>Massilia violaceinigra sp. nov., a novel purple-pigmented bacterium isolated from Tianshan glacier, Xinjiang, China.</title>
        <authorList>
            <person name="Wang H."/>
        </authorList>
    </citation>
    <scope>NUCLEOTIDE SEQUENCE [LARGE SCALE GENOMIC DNA]</scope>
    <source>
        <strain evidence="14 15">B448-2</strain>
    </source>
</reference>
<evidence type="ECO:0000256" key="3">
    <source>
        <dbReference type="ARBA" id="ARBA00022475"/>
    </source>
</evidence>
<evidence type="ECO:0000313" key="14">
    <source>
        <dbReference type="EMBL" id="PWF41735.1"/>
    </source>
</evidence>
<feature type="chain" id="PRO_5015414657" description="Lipase helper protein" evidence="13">
    <location>
        <begin position="31"/>
        <end position="309"/>
    </location>
</feature>
<protein>
    <recommendedName>
        <fullName evidence="11">Lipase helper protein</fullName>
    </recommendedName>
    <alternativeName>
        <fullName evidence="12">Lipase modulator</fullName>
    </alternativeName>
</protein>
<keyword evidence="15" id="KW-1185">Reference proteome</keyword>
<organism evidence="14 15">
    <name type="scientific">Massilia glaciei</name>
    <dbReference type="NCBI Taxonomy" id="1524097"/>
    <lineage>
        <taxon>Bacteria</taxon>
        <taxon>Pseudomonadati</taxon>
        <taxon>Pseudomonadota</taxon>
        <taxon>Betaproteobacteria</taxon>
        <taxon>Burkholderiales</taxon>
        <taxon>Oxalobacteraceae</taxon>
        <taxon>Telluria group</taxon>
        <taxon>Massilia</taxon>
    </lineage>
</organism>
<evidence type="ECO:0000256" key="6">
    <source>
        <dbReference type="ARBA" id="ARBA00022963"/>
    </source>
</evidence>
<evidence type="ECO:0000256" key="2">
    <source>
        <dbReference type="ARBA" id="ARBA00010358"/>
    </source>
</evidence>
<dbReference type="GO" id="GO:0051082">
    <property type="term" value="F:unfolded protein binding"/>
    <property type="evidence" value="ECO:0007669"/>
    <property type="project" value="InterPro"/>
</dbReference>
<dbReference type="RefSeq" id="WP_106759873.1">
    <property type="nucleotide sequence ID" value="NZ_PXWF02000309.1"/>
</dbReference>
<evidence type="ECO:0000256" key="4">
    <source>
        <dbReference type="ARBA" id="ARBA00022519"/>
    </source>
</evidence>
<evidence type="ECO:0000256" key="5">
    <source>
        <dbReference type="ARBA" id="ARBA00022692"/>
    </source>
</evidence>
<dbReference type="GO" id="GO:0016042">
    <property type="term" value="P:lipid catabolic process"/>
    <property type="evidence" value="ECO:0007669"/>
    <property type="project" value="UniProtKB-KW"/>
</dbReference>
<evidence type="ECO:0000256" key="8">
    <source>
        <dbReference type="ARBA" id="ARBA00023098"/>
    </source>
</evidence>
<keyword evidence="10" id="KW-0143">Chaperone</keyword>
<comment type="subcellular location">
    <subcellularLocation>
        <location evidence="1">Cell inner membrane</location>
        <topology evidence="1">Single-pass membrane protein</topology>
        <orientation evidence="1">Periplasmic side</orientation>
    </subcellularLocation>
</comment>
<keyword evidence="9" id="KW-0472">Membrane</keyword>
<proteinExistence type="inferred from homology"/>
<feature type="signal peptide" evidence="13">
    <location>
        <begin position="1"/>
        <end position="30"/>
    </location>
</feature>
<comment type="caution">
    <text evidence="14">The sequence shown here is derived from an EMBL/GenBank/DDBJ whole genome shotgun (WGS) entry which is preliminary data.</text>
</comment>
<keyword evidence="7" id="KW-1133">Transmembrane helix</keyword>
<evidence type="ECO:0000256" key="7">
    <source>
        <dbReference type="ARBA" id="ARBA00022989"/>
    </source>
</evidence>
<accession>A0A2U2HE86</accession>
<evidence type="ECO:0000256" key="11">
    <source>
        <dbReference type="ARBA" id="ARBA00030948"/>
    </source>
</evidence>
<dbReference type="GO" id="GO:0006457">
    <property type="term" value="P:protein folding"/>
    <property type="evidence" value="ECO:0007669"/>
    <property type="project" value="InterPro"/>
</dbReference>
<evidence type="ECO:0000256" key="13">
    <source>
        <dbReference type="SAM" id="SignalP"/>
    </source>
</evidence>
<evidence type="ECO:0000256" key="9">
    <source>
        <dbReference type="ARBA" id="ARBA00023136"/>
    </source>
</evidence>
<keyword evidence="4" id="KW-0997">Cell inner membrane</keyword>
<keyword evidence="5" id="KW-0812">Transmembrane</keyword>
<keyword evidence="3" id="KW-1003">Cell membrane</keyword>
<dbReference type="SUPFAM" id="SSF158855">
    <property type="entry name" value="Lipase chaperone-like"/>
    <property type="match status" value="1"/>
</dbReference>